<organism evidence="2 3">
    <name type="scientific">Aspergillus ellipticus CBS 707.79</name>
    <dbReference type="NCBI Taxonomy" id="1448320"/>
    <lineage>
        <taxon>Eukaryota</taxon>
        <taxon>Fungi</taxon>
        <taxon>Dikarya</taxon>
        <taxon>Ascomycota</taxon>
        <taxon>Pezizomycotina</taxon>
        <taxon>Eurotiomycetes</taxon>
        <taxon>Eurotiomycetidae</taxon>
        <taxon>Eurotiales</taxon>
        <taxon>Aspergillaceae</taxon>
        <taxon>Aspergillus</taxon>
        <taxon>Aspergillus subgen. Circumdati</taxon>
    </lineage>
</organism>
<dbReference type="AlphaFoldDB" id="A0A319CXB6"/>
<dbReference type="STRING" id="1448320.A0A319CXB6"/>
<dbReference type="EMBL" id="KZ826014">
    <property type="protein sequence ID" value="PYH89724.1"/>
    <property type="molecule type" value="Genomic_DNA"/>
</dbReference>
<reference evidence="2 3" key="1">
    <citation type="submission" date="2018-02" db="EMBL/GenBank/DDBJ databases">
        <title>The genomes of Aspergillus section Nigri reveals drivers in fungal speciation.</title>
        <authorList>
            <consortium name="DOE Joint Genome Institute"/>
            <person name="Vesth T.C."/>
            <person name="Nybo J."/>
            <person name="Theobald S."/>
            <person name="Brandl J."/>
            <person name="Frisvad J.C."/>
            <person name="Nielsen K.F."/>
            <person name="Lyhne E.K."/>
            <person name="Kogle M.E."/>
            <person name="Kuo A."/>
            <person name="Riley R."/>
            <person name="Clum A."/>
            <person name="Nolan M."/>
            <person name="Lipzen A."/>
            <person name="Salamov A."/>
            <person name="Henrissat B."/>
            <person name="Wiebenga A."/>
            <person name="De vries R.P."/>
            <person name="Grigoriev I.V."/>
            <person name="Mortensen U.H."/>
            <person name="Andersen M.R."/>
            <person name="Baker S.E."/>
        </authorList>
    </citation>
    <scope>NUCLEOTIDE SEQUENCE [LARGE SCALE GENOMIC DNA]</scope>
    <source>
        <strain evidence="2 3">CBS 707.79</strain>
    </source>
</reference>
<name>A0A319CXB6_9EURO</name>
<dbReference type="Proteomes" id="UP000247810">
    <property type="component" value="Unassembled WGS sequence"/>
</dbReference>
<dbReference type="PANTHER" id="PTHR43355">
    <property type="entry name" value="FLAVIN REDUCTASE (NADPH)"/>
    <property type="match status" value="1"/>
</dbReference>
<dbReference type="InterPro" id="IPR051606">
    <property type="entry name" value="Polyketide_Oxido-like"/>
</dbReference>
<keyword evidence="3" id="KW-1185">Reference proteome</keyword>
<evidence type="ECO:0000313" key="2">
    <source>
        <dbReference type="EMBL" id="PYH89724.1"/>
    </source>
</evidence>
<gene>
    <name evidence="2" type="ORF">BO71DRAFT_453240</name>
</gene>
<dbReference type="Pfam" id="PF13460">
    <property type="entry name" value="NAD_binding_10"/>
    <property type="match status" value="1"/>
</dbReference>
<dbReference type="VEuPathDB" id="FungiDB:BO71DRAFT_453240"/>
<proteinExistence type="predicted"/>
<dbReference type="SUPFAM" id="SSF51735">
    <property type="entry name" value="NAD(P)-binding Rossmann-fold domains"/>
    <property type="match status" value="1"/>
</dbReference>
<dbReference type="GO" id="GO:0016646">
    <property type="term" value="F:oxidoreductase activity, acting on the CH-NH group of donors, NAD or NADP as acceptor"/>
    <property type="evidence" value="ECO:0007669"/>
    <property type="project" value="TreeGrafter"/>
</dbReference>
<dbReference type="OrthoDB" id="10254221at2759"/>
<dbReference type="PANTHER" id="PTHR43355:SF7">
    <property type="entry name" value="NAD(P)-BINDING DOMAIN-CONTAINING PROTEIN"/>
    <property type="match status" value="1"/>
</dbReference>
<feature type="domain" description="NAD(P)-binding" evidence="1">
    <location>
        <begin position="7"/>
        <end position="106"/>
    </location>
</feature>
<protein>
    <recommendedName>
        <fullName evidence="1">NAD(P)-binding domain-containing protein</fullName>
    </recommendedName>
</protein>
<evidence type="ECO:0000313" key="3">
    <source>
        <dbReference type="Proteomes" id="UP000247810"/>
    </source>
</evidence>
<sequence>MHVLVLGATGNLGSRLLSALLQRGHTVSAFVRDPAKLSSSLTPHLTSIETGDARKATEIKGAVLRTKCDAIVNTAGLAAAAPWGHSDLPAIVDAVIAAALETGRERGSPLRVWLLGGVKFFPEHRGTWAKLQSLPPNSMLWSILCPGEMRPLSPVTYPLASAASAENIVAQASTPPAWTGRFHQVVGYATKLEHCADFIAGDLAEGAGSQWVGRKVGVRAR</sequence>
<dbReference type="Gene3D" id="3.40.50.720">
    <property type="entry name" value="NAD(P)-binding Rossmann-like Domain"/>
    <property type="match status" value="1"/>
</dbReference>
<dbReference type="InterPro" id="IPR036291">
    <property type="entry name" value="NAD(P)-bd_dom_sf"/>
</dbReference>
<accession>A0A319CXB6</accession>
<evidence type="ECO:0000259" key="1">
    <source>
        <dbReference type="Pfam" id="PF13460"/>
    </source>
</evidence>
<dbReference type="InterPro" id="IPR016040">
    <property type="entry name" value="NAD(P)-bd_dom"/>
</dbReference>